<dbReference type="EMBL" id="CM045771">
    <property type="protein sequence ID" value="KAI7988460.1"/>
    <property type="molecule type" value="Genomic_DNA"/>
</dbReference>
<proteinExistence type="predicted"/>
<evidence type="ECO:0000313" key="2">
    <source>
        <dbReference type="Proteomes" id="UP001060215"/>
    </source>
</evidence>
<gene>
    <name evidence="1" type="ORF">LOK49_LG13G02233</name>
</gene>
<sequence>MLGEVDPTVQPSDIRLTMVHLWVHVCNLPLILMNKEVGQIVGNAIGQFLDMDFEDGGIAWGRTMRIRVAIDVRKPLRRGMKLSLSSADPIWVDFKYERLSIFCYFCGLLGHTDRDCDAKLSSAEGSRIDVMQYGAWKENEGPLPSIPKPGALADVVPAQHRDRDVHVGQSLFPVIDGVCPETAVNMATNSGIPVSPPSPTNFEFLHGRRSLLTNWAHSPLTDVGLQGAQPTQIEPVPVAKSSPIVPTVLMEIEARPLGVTVLGKKKWKRVARQHMESTTVHSPDTRNKRVLEEVAACGVPQGDKASEQHIGKRLCMLGEAHLADMGFVGPIFTWSNNRDGNDLVRERLDRGLANDAWQSLFPHAKVYTMACTSSGHLPICVDIYRAKEQRHSTASGHRICAELGLYYFTCKLFFAPMGTFCFWVCQKTVEGENRATTAVAYSKLQFSNRCRNTE</sequence>
<organism evidence="1 2">
    <name type="scientific">Camellia lanceoleosa</name>
    <dbReference type="NCBI Taxonomy" id="1840588"/>
    <lineage>
        <taxon>Eukaryota</taxon>
        <taxon>Viridiplantae</taxon>
        <taxon>Streptophyta</taxon>
        <taxon>Embryophyta</taxon>
        <taxon>Tracheophyta</taxon>
        <taxon>Spermatophyta</taxon>
        <taxon>Magnoliopsida</taxon>
        <taxon>eudicotyledons</taxon>
        <taxon>Gunneridae</taxon>
        <taxon>Pentapetalae</taxon>
        <taxon>asterids</taxon>
        <taxon>Ericales</taxon>
        <taxon>Theaceae</taxon>
        <taxon>Camellia</taxon>
    </lineage>
</organism>
<evidence type="ECO:0000313" key="1">
    <source>
        <dbReference type="EMBL" id="KAI7988460.1"/>
    </source>
</evidence>
<comment type="caution">
    <text evidence="1">The sequence shown here is derived from an EMBL/GenBank/DDBJ whole genome shotgun (WGS) entry which is preliminary data.</text>
</comment>
<reference evidence="1 2" key="1">
    <citation type="journal article" date="2022" name="Plant J.">
        <title>Chromosome-level genome of Camellia lanceoleosa provides a valuable resource for understanding genome evolution and self-incompatibility.</title>
        <authorList>
            <person name="Gong W."/>
            <person name="Xiao S."/>
            <person name="Wang L."/>
            <person name="Liao Z."/>
            <person name="Chang Y."/>
            <person name="Mo W."/>
            <person name="Hu G."/>
            <person name="Li W."/>
            <person name="Zhao G."/>
            <person name="Zhu H."/>
            <person name="Hu X."/>
            <person name="Ji K."/>
            <person name="Xiang X."/>
            <person name="Song Q."/>
            <person name="Yuan D."/>
            <person name="Jin S."/>
            <person name="Zhang L."/>
        </authorList>
    </citation>
    <scope>NUCLEOTIDE SEQUENCE [LARGE SCALE GENOMIC DNA]</scope>
    <source>
        <strain evidence="1">SQ_2022a</strain>
    </source>
</reference>
<name>A0ACC0FIA4_9ERIC</name>
<keyword evidence="2" id="KW-1185">Reference proteome</keyword>
<accession>A0ACC0FIA4</accession>
<protein>
    <submittedName>
        <fullName evidence="1">Uncharacterized protein</fullName>
    </submittedName>
</protein>
<dbReference type="Proteomes" id="UP001060215">
    <property type="component" value="Chromosome 14"/>
</dbReference>